<dbReference type="RefSeq" id="WP_073254745.1">
    <property type="nucleotide sequence ID" value="NZ_FRCR01000003.1"/>
</dbReference>
<evidence type="ECO:0000313" key="2">
    <source>
        <dbReference type="Proteomes" id="UP000184375"/>
    </source>
</evidence>
<name>A0A1M7HNJ4_9FIRM</name>
<evidence type="ECO:0000313" key="1">
    <source>
        <dbReference type="EMBL" id="SHM29687.1"/>
    </source>
</evidence>
<dbReference type="OrthoDB" id="1729636at2"/>
<organism evidence="1 2">
    <name type="scientific">Caldanaerovirga acetigignens</name>
    <dbReference type="NCBI Taxonomy" id="447595"/>
    <lineage>
        <taxon>Bacteria</taxon>
        <taxon>Bacillati</taxon>
        <taxon>Bacillota</taxon>
        <taxon>Clostridia</taxon>
        <taxon>Thermosediminibacterales</taxon>
        <taxon>Thermosediminibacteraceae</taxon>
        <taxon>Caldanaerovirga</taxon>
    </lineage>
</organism>
<keyword evidence="2" id="KW-1185">Reference proteome</keyword>
<protein>
    <submittedName>
        <fullName evidence="1">Uncharacterized protein</fullName>
    </submittedName>
</protein>
<accession>A0A1M7HNJ4</accession>
<gene>
    <name evidence="1" type="ORF">SAMN05660826_00713</name>
</gene>
<sequence>MRTFVVDSFWNNFNATLNAPLKAFIRCKVEGGYIIEIDGEKFFARSELQIPEGEIVHLKPISYSGGKIIFKLLSRQEMKENPPFSKTPSPDVLPFLTLSNLNLPITQERLKVLHSIVERLAKKLVQEKKSEYKPVAEPTLELGIKILNVAHVALKDKKVAFFALHHPVYRHIFIKVKEELKNKSPEDLTKSFSFFVNTFNFGKVLVNLFYINGKLSGTLVFEGPDNLKKARKRYEEIKTEFIFSSFIETLSWQWKKSNLLEEFLKEDLASFNLNRKLDVIL</sequence>
<proteinExistence type="predicted"/>
<dbReference type="Proteomes" id="UP000184375">
    <property type="component" value="Unassembled WGS sequence"/>
</dbReference>
<reference evidence="2" key="1">
    <citation type="submission" date="2016-11" db="EMBL/GenBank/DDBJ databases">
        <authorList>
            <person name="Varghese N."/>
            <person name="Submissions S."/>
        </authorList>
    </citation>
    <scope>NUCLEOTIDE SEQUENCE [LARGE SCALE GENOMIC DNA]</scope>
    <source>
        <strain evidence="2">DSM 18802</strain>
    </source>
</reference>
<dbReference type="EMBL" id="FRCR01000003">
    <property type="protein sequence ID" value="SHM29687.1"/>
    <property type="molecule type" value="Genomic_DNA"/>
</dbReference>
<dbReference type="AlphaFoldDB" id="A0A1M7HNJ4"/>